<dbReference type="InterPro" id="IPR011006">
    <property type="entry name" value="CheY-like_superfamily"/>
</dbReference>
<evidence type="ECO:0000256" key="8">
    <source>
        <dbReference type="ARBA" id="ARBA00023163"/>
    </source>
</evidence>
<gene>
    <name evidence="12" type="ORF">ERL59_09195</name>
</gene>
<keyword evidence="8 9" id="KW-0804">Transcription</keyword>
<evidence type="ECO:0000256" key="7">
    <source>
        <dbReference type="ARBA" id="ARBA00023159"/>
    </source>
</evidence>
<evidence type="ECO:0000256" key="3">
    <source>
        <dbReference type="ARBA" id="ARBA00022553"/>
    </source>
</evidence>
<dbReference type="GO" id="GO:0000156">
    <property type="term" value="F:phosphorelay response regulator activity"/>
    <property type="evidence" value="ECO:0007669"/>
    <property type="project" value="TreeGrafter"/>
</dbReference>
<dbReference type="InterPro" id="IPR051271">
    <property type="entry name" value="2C-system_Tx_regulators"/>
</dbReference>
<reference evidence="12 13" key="1">
    <citation type="submission" date="2019-01" db="EMBL/GenBank/DDBJ databases">
        <title>Chengkuizengella sp. nov., isolated from deep-sea sediment of East Pacific Ocean.</title>
        <authorList>
            <person name="Yang J."/>
            <person name="Lai Q."/>
            <person name="Shao Z."/>
        </authorList>
    </citation>
    <scope>NUCLEOTIDE SEQUENCE [LARGE SCALE GENOMIC DNA]</scope>
    <source>
        <strain evidence="12 13">YPA3-1-1</strain>
    </source>
</reference>
<keyword evidence="2 9" id="KW-0963">Cytoplasm</keyword>
<keyword evidence="13" id="KW-1185">Reference proteome</keyword>
<comment type="caution">
    <text evidence="12">The sequence shown here is derived from an EMBL/GenBank/DDBJ whole genome shotgun (WGS) entry which is preliminary data.</text>
</comment>
<evidence type="ECO:0000313" key="13">
    <source>
        <dbReference type="Proteomes" id="UP000448943"/>
    </source>
</evidence>
<dbReference type="PANTHER" id="PTHR45526:SF6">
    <property type="entry name" value="TRANSCRIPTIONAL REGULATORY PROTEIN CITT"/>
    <property type="match status" value="1"/>
</dbReference>
<evidence type="ECO:0000256" key="4">
    <source>
        <dbReference type="ARBA" id="ARBA00023012"/>
    </source>
</evidence>
<feature type="modified residue" description="4-aspartylphosphate" evidence="10">
    <location>
        <position position="56"/>
    </location>
</feature>
<dbReference type="SUPFAM" id="SSF52172">
    <property type="entry name" value="CheY-like"/>
    <property type="match status" value="1"/>
</dbReference>
<dbReference type="AlphaFoldDB" id="A0A6N9Q2X5"/>
<evidence type="ECO:0000256" key="10">
    <source>
        <dbReference type="PROSITE-ProRule" id="PRU00169"/>
    </source>
</evidence>
<dbReference type="PROSITE" id="PS50110">
    <property type="entry name" value="RESPONSE_REGULATORY"/>
    <property type="match status" value="1"/>
</dbReference>
<evidence type="ECO:0000256" key="6">
    <source>
        <dbReference type="ARBA" id="ARBA00023125"/>
    </source>
</evidence>
<dbReference type="GO" id="GO:0003700">
    <property type="term" value="F:DNA-binding transcription factor activity"/>
    <property type="evidence" value="ECO:0007669"/>
    <property type="project" value="InterPro"/>
</dbReference>
<dbReference type="GO" id="GO:0005737">
    <property type="term" value="C:cytoplasm"/>
    <property type="evidence" value="ECO:0007669"/>
    <property type="project" value="UniProtKB-SubCell"/>
</dbReference>
<dbReference type="OrthoDB" id="9759232at2"/>
<dbReference type="EMBL" id="SIJB01000022">
    <property type="protein sequence ID" value="NBI29134.1"/>
    <property type="molecule type" value="Genomic_DNA"/>
</dbReference>
<protein>
    <recommendedName>
        <fullName evidence="9">Transcriptional regulatory protein</fullName>
    </recommendedName>
</protein>
<organism evidence="12 13">
    <name type="scientific">Chengkuizengella marina</name>
    <dbReference type="NCBI Taxonomy" id="2507566"/>
    <lineage>
        <taxon>Bacteria</taxon>
        <taxon>Bacillati</taxon>
        <taxon>Bacillota</taxon>
        <taxon>Bacilli</taxon>
        <taxon>Bacillales</taxon>
        <taxon>Paenibacillaceae</taxon>
        <taxon>Chengkuizengella</taxon>
    </lineage>
</organism>
<accession>A0A6N9Q2X5</accession>
<dbReference type="PIRSF" id="PIRSF006171">
    <property type="entry name" value="RR_citrat_malat"/>
    <property type="match status" value="1"/>
</dbReference>
<comment type="subcellular location">
    <subcellularLocation>
        <location evidence="1 9">Cytoplasm</location>
    </subcellularLocation>
</comment>
<dbReference type="PANTHER" id="PTHR45526">
    <property type="entry name" value="TRANSCRIPTIONAL REGULATORY PROTEIN DPIA"/>
    <property type="match status" value="1"/>
</dbReference>
<proteinExistence type="predicted"/>
<evidence type="ECO:0000256" key="1">
    <source>
        <dbReference type="ARBA" id="ARBA00004496"/>
    </source>
</evidence>
<dbReference type="InterPro" id="IPR024187">
    <property type="entry name" value="Sig_transdc_resp-reg_cit/mal"/>
</dbReference>
<sequence>MQNIRIFIVEDDLKIAEINRRFTEKIPGYEVCGISTNLTEAKEMIDILQPDLVLLDIYFADGNGIDLLWFIRQQYRNTDVIMITAAKEVERVQSAIRGGAIDYIIKPIIFQRFQQTLEKYKNYKEQISTMSHVDQKQVDHLFDTVHKQTKPSEYLIPKGIDPITLDKIKNHIKHEVNGITAEQLGKEIGVSRTTSRRYLEYMVSIGDVRAELTYGSVGRPERRYFL</sequence>
<dbReference type="CDD" id="cd19925">
    <property type="entry name" value="REC_citrate_TCS"/>
    <property type="match status" value="1"/>
</dbReference>
<evidence type="ECO:0000313" key="12">
    <source>
        <dbReference type="EMBL" id="NBI29134.1"/>
    </source>
</evidence>
<dbReference type="RefSeq" id="WP_160645939.1">
    <property type="nucleotide sequence ID" value="NZ_SIJB01000022.1"/>
</dbReference>
<dbReference type="GO" id="GO:0003677">
    <property type="term" value="F:DNA binding"/>
    <property type="evidence" value="ECO:0007669"/>
    <property type="project" value="UniProtKB-KW"/>
</dbReference>
<keyword evidence="6 9" id="KW-0238">DNA-binding</keyword>
<evidence type="ECO:0000256" key="5">
    <source>
        <dbReference type="ARBA" id="ARBA00023015"/>
    </source>
</evidence>
<dbReference type="Pfam" id="PF20714">
    <property type="entry name" value="HTH_64"/>
    <property type="match status" value="1"/>
</dbReference>
<keyword evidence="4 9" id="KW-0902">Two-component regulatory system</keyword>
<evidence type="ECO:0000256" key="9">
    <source>
        <dbReference type="PIRNR" id="PIRNR006171"/>
    </source>
</evidence>
<keyword evidence="3 10" id="KW-0597">Phosphoprotein</keyword>
<dbReference type="SMART" id="SM00448">
    <property type="entry name" value="REC"/>
    <property type="match status" value="1"/>
</dbReference>
<evidence type="ECO:0000256" key="2">
    <source>
        <dbReference type="ARBA" id="ARBA00022490"/>
    </source>
</evidence>
<keyword evidence="7 9" id="KW-0010">Activator</keyword>
<dbReference type="Pfam" id="PF00072">
    <property type="entry name" value="Response_reg"/>
    <property type="match status" value="1"/>
</dbReference>
<name>A0A6N9Q2X5_9BACL</name>
<dbReference type="Proteomes" id="UP000448943">
    <property type="component" value="Unassembled WGS sequence"/>
</dbReference>
<feature type="domain" description="Response regulatory" evidence="11">
    <location>
        <begin position="5"/>
        <end position="121"/>
    </location>
</feature>
<keyword evidence="5 9" id="KW-0805">Transcription regulation</keyword>
<dbReference type="InterPro" id="IPR048714">
    <property type="entry name" value="DpiA-like_HTH"/>
</dbReference>
<dbReference type="Gene3D" id="3.40.50.2300">
    <property type="match status" value="1"/>
</dbReference>
<evidence type="ECO:0000259" key="11">
    <source>
        <dbReference type="PROSITE" id="PS50110"/>
    </source>
</evidence>
<dbReference type="InterPro" id="IPR001789">
    <property type="entry name" value="Sig_transdc_resp-reg_receiver"/>
</dbReference>